<comment type="similarity">
    <text evidence="1">Belongs to the UPF0161 family.</text>
</comment>
<dbReference type="PANTHER" id="PTHR33383:SF1">
    <property type="entry name" value="MEMBRANE PROTEIN INSERTION EFFICIENCY FACTOR-RELATED"/>
    <property type="match status" value="1"/>
</dbReference>
<evidence type="ECO:0000313" key="4">
    <source>
        <dbReference type="Proteomes" id="UP000244896"/>
    </source>
</evidence>
<evidence type="ECO:0000313" key="3">
    <source>
        <dbReference type="EMBL" id="AWI10443.1"/>
    </source>
</evidence>
<proteinExistence type="inferred from homology"/>
<comment type="function">
    <text evidence="1">Could be involved in insertion of integral membrane proteins into the membrane.</text>
</comment>
<sequence>MRKALTAPFLFLIAVYQRVISPALHVVAGPAFGCRFHPTCSCYAAEALRAHGLLRGLALAAWRLLRCSPLSAGGLDPVPPPAPRRRPRCERVA</sequence>
<feature type="compositionally biased region" description="Basic residues" evidence="2">
    <location>
        <begin position="83"/>
        <end position="93"/>
    </location>
</feature>
<protein>
    <recommendedName>
        <fullName evidence="1">Putative membrane protein insertion efficiency factor</fullName>
    </recommendedName>
</protein>
<dbReference type="HAMAP" id="MF_00386">
    <property type="entry name" value="UPF0161_YidD"/>
    <property type="match status" value="1"/>
</dbReference>
<dbReference type="OrthoDB" id="9801753at2"/>
<dbReference type="KEGG" id="elut:CKA38_01440"/>
<gene>
    <name evidence="3" type="ORF">CKA38_01440</name>
</gene>
<accession>A0A2U8E6E0</accession>
<organism evidence="3 4">
    <name type="scientific">Ereboglobus luteus</name>
    <dbReference type="NCBI Taxonomy" id="1796921"/>
    <lineage>
        <taxon>Bacteria</taxon>
        <taxon>Pseudomonadati</taxon>
        <taxon>Verrucomicrobiota</taxon>
        <taxon>Opitutia</taxon>
        <taxon>Opitutales</taxon>
        <taxon>Opitutaceae</taxon>
        <taxon>Ereboglobus</taxon>
    </lineage>
</organism>
<feature type="region of interest" description="Disordered" evidence="2">
    <location>
        <begin position="72"/>
        <end position="93"/>
    </location>
</feature>
<dbReference type="NCBIfam" id="TIGR00278">
    <property type="entry name" value="membrane protein insertion efficiency factor YidD"/>
    <property type="match status" value="1"/>
</dbReference>
<keyword evidence="1" id="KW-1003">Cell membrane</keyword>
<comment type="subcellular location">
    <subcellularLocation>
        <location evidence="1">Cell membrane</location>
        <topology evidence="1">Peripheral membrane protein</topology>
        <orientation evidence="1">Cytoplasmic side</orientation>
    </subcellularLocation>
</comment>
<reference evidence="3 4" key="1">
    <citation type="journal article" date="2018" name="Syst. Appl. Microbiol.">
        <title>Ereboglobus luteus gen. nov. sp. nov. from cockroach guts, and new insights into the oxygen relationship of the genera Opitutus and Didymococcus (Verrucomicrobia: Opitutaceae).</title>
        <authorList>
            <person name="Tegtmeier D."/>
            <person name="Belitz A."/>
            <person name="Radek R."/>
            <person name="Heimerl T."/>
            <person name="Brune A."/>
        </authorList>
    </citation>
    <scope>NUCLEOTIDE SEQUENCE [LARGE SCALE GENOMIC DNA]</scope>
    <source>
        <strain evidence="3 4">Ho45</strain>
    </source>
</reference>
<dbReference type="EMBL" id="CP023004">
    <property type="protein sequence ID" value="AWI10443.1"/>
    <property type="molecule type" value="Genomic_DNA"/>
</dbReference>
<dbReference type="GO" id="GO:0005886">
    <property type="term" value="C:plasma membrane"/>
    <property type="evidence" value="ECO:0007669"/>
    <property type="project" value="UniProtKB-SubCell"/>
</dbReference>
<dbReference type="Pfam" id="PF01809">
    <property type="entry name" value="YidD"/>
    <property type="match status" value="1"/>
</dbReference>
<name>A0A2U8E6E0_9BACT</name>
<evidence type="ECO:0000256" key="2">
    <source>
        <dbReference type="SAM" id="MobiDB-lite"/>
    </source>
</evidence>
<dbReference type="AlphaFoldDB" id="A0A2U8E6E0"/>
<keyword evidence="1" id="KW-0472">Membrane</keyword>
<dbReference type="InterPro" id="IPR002696">
    <property type="entry name" value="Membr_insert_effic_factor_YidD"/>
</dbReference>
<dbReference type="Proteomes" id="UP000244896">
    <property type="component" value="Chromosome"/>
</dbReference>
<evidence type="ECO:0000256" key="1">
    <source>
        <dbReference type="HAMAP-Rule" id="MF_00386"/>
    </source>
</evidence>
<keyword evidence="4" id="KW-1185">Reference proteome</keyword>
<dbReference type="SMART" id="SM01234">
    <property type="entry name" value="Haemolytic"/>
    <property type="match status" value="1"/>
</dbReference>
<dbReference type="PANTHER" id="PTHR33383">
    <property type="entry name" value="MEMBRANE PROTEIN INSERTION EFFICIENCY FACTOR-RELATED"/>
    <property type="match status" value="1"/>
</dbReference>